<gene>
    <name evidence="15" type="ORF">ACFQMG_28190</name>
</gene>
<feature type="domain" description="HAMP" evidence="14">
    <location>
        <begin position="213"/>
        <end position="267"/>
    </location>
</feature>
<sequence>MADALPPFRRRRRSPHDRPGSSRRLRATWRRLPLRVRLVAGFEAAIVLVLTAAGAFVYLRVQYALDLRLNEDLVAQSAQVTADVRAPHQTGLPALVFPGTVYQVIGPGSHVLERSAGSADGSLLHPAELASALRRPLRVDRGALLPISTGRLRLYAVPIAPGSGEPAAAPAVVVVAVRLDQRDEALRELIGQLALANLAALIVASLVGYRLASAALRPVERYRAEAARIAEGATGVRLAVPEAPHDEVTRLGHTLNDMLAALESALERERRFVQDASHELSTPLTLLSAELELAMRRPRTPAQLQATIRAAAADTADLIALTDTLLRVGVQPSGPPTAAVVDLGDLLTGITDRYRATTTAVALGVGPDTEVTVAGDPARLTQVFTNLLDNAVRHGATPVTVNVHATERVAVVSVHDSGPGMDPTFLPHATERFSRADTARTTPGSGLGLSLVETIVRTHHGELRICSNGAHQRINAWTAVECAHPASGTTVTVLLPQSPSG</sequence>
<organism evidence="15 16">
    <name type="scientific">Kitasatospora paranensis</name>
    <dbReference type="NCBI Taxonomy" id="258053"/>
    <lineage>
        <taxon>Bacteria</taxon>
        <taxon>Bacillati</taxon>
        <taxon>Actinomycetota</taxon>
        <taxon>Actinomycetes</taxon>
        <taxon>Kitasatosporales</taxon>
        <taxon>Streptomycetaceae</taxon>
        <taxon>Kitasatospora</taxon>
    </lineage>
</organism>
<dbReference type="CDD" id="cd00082">
    <property type="entry name" value="HisKA"/>
    <property type="match status" value="1"/>
</dbReference>
<comment type="caution">
    <text evidence="15">The sequence shown here is derived from an EMBL/GenBank/DDBJ whole genome shotgun (WGS) entry which is preliminary data.</text>
</comment>
<evidence type="ECO:0000256" key="9">
    <source>
        <dbReference type="ARBA" id="ARBA00023012"/>
    </source>
</evidence>
<evidence type="ECO:0000256" key="12">
    <source>
        <dbReference type="SAM" id="Phobius"/>
    </source>
</evidence>
<evidence type="ECO:0000256" key="10">
    <source>
        <dbReference type="ARBA" id="ARBA00023136"/>
    </source>
</evidence>
<dbReference type="Gene3D" id="3.30.565.10">
    <property type="entry name" value="Histidine kinase-like ATPase, C-terminal domain"/>
    <property type="match status" value="1"/>
</dbReference>
<dbReference type="Proteomes" id="UP001596435">
    <property type="component" value="Unassembled WGS sequence"/>
</dbReference>
<dbReference type="SMART" id="SM00388">
    <property type="entry name" value="HisKA"/>
    <property type="match status" value="1"/>
</dbReference>
<evidence type="ECO:0000256" key="1">
    <source>
        <dbReference type="ARBA" id="ARBA00000085"/>
    </source>
</evidence>
<dbReference type="InterPro" id="IPR036097">
    <property type="entry name" value="HisK_dim/P_sf"/>
</dbReference>
<dbReference type="Pfam" id="PF00512">
    <property type="entry name" value="HisKA"/>
    <property type="match status" value="1"/>
</dbReference>
<dbReference type="Gene3D" id="1.10.287.130">
    <property type="match status" value="1"/>
</dbReference>
<evidence type="ECO:0000256" key="4">
    <source>
        <dbReference type="ARBA" id="ARBA00022553"/>
    </source>
</evidence>
<keyword evidence="10 12" id="KW-0472">Membrane</keyword>
<dbReference type="InterPro" id="IPR050428">
    <property type="entry name" value="TCS_sensor_his_kinase"/>
</dbReference>
<dbReference type="InterPro" id="IPR003661">
    <property type="entry name" value="HisK_dim/P_dom"/>
</dbReference>
<dbReference type="InterPro" id="IPR004358">
    <property type="entry name" value="Sig_transdc_His_kin-like_C"/>
</dbReference>
<keyword evidence="5" id="KW-0808">Transferase</keyword>
<reference evidence="16" key="1">
    <citation type="journal article" date="2019" name="Int. J. Syst. Evol. Microbiol.">
        <title>The Global Catalogue of Microorganisms (GCM) 10K type strain sequencing project: providing services to taxonomists for standard genome sequencing and annotation.</title>
        <authorList>
            <consortium name="The Broad Institute Genomics Platform"/>
            <consortium name="The Broad Institute Genome Sequencing Center for Infectious Disease"/>
            <person name="Wu L."/>
            <person name="Ma J."/>
        </authorList>
    </citation>
    <scope>NUCLEOTIDE SEQUENCE [LARGE SCALE GENOMIC DNA]</scope>
    <source>
        <strain evidence="16">CGMCC 1.12859</strain>
    </source>
</reference>
<evidence type="ECO:0000313" key="15">
    <source>
        <dbReference type="EMBL" id="MFC7183434.1"/>
    </source>
</evidence>
<dbReference type="InterPro" id="IPR003594">
    <property type="entry name" value="HATPase_dom"/>
</dbReference>
<proteinExistence type="predicted"/>
<dbReference type="SUPFAM" id="SSF55874">
    <property type="entry name" value="ATPase domain of HSP90 chaperone/DNA topoisomerase II/histidine kinase"/>
    <property type="match status" value="1"/>
</dbReference>
<dbReference type="InterPro" id="IPR005467">
    <property type="entry name" value="His_kinase_dom"/>
</dbReference>
<dbReference type="EC" id="2.7.13.3" evidence="3"/>
<protein>
    <recommendedName>
        <fullName evidence="3">histidine kinase</fullName>
        <ecNumber evidence="3">2.7.13.3</ecNumber>
    </recommendedName>
</protein>
<feature type="transmembrane region" description="Helical" evidence="12">
    <location>
        <begin position="38"/>
        <end position="59"/>
    </location>
</feature>
<dbReference type="SUPFAM" id="SSF47384">
    <property type="entry name" value="Homodimeric domain of signal transducing histidine kinase"/>
    <property type="match status" value="1"/>
</dbReference>
<dbReference type="PROSITE" id="PS50885">
    <property type="entry name" value="HAMP"/>
    <property type="match status" value="1"/>
</dbReference>
<evidence type="ECO:0000256" key="8">
    <source>
        <dbReference type="ARBA" id="ARBA00022989"/>
    </source>
</evidence>
<dbReference type="Pfam" id="PF02518">
    <property type="entry name" value="HATPase_c"/>
    <property type="match status" value="1"/>
</dbReference>
<dbReference type="CDD" id="cd06225">
    <property type="entry name" value="HAMP"/>
    <property type="match status" value="1"/>
</dbReference>
<keyword evidence="8 12" id="KW-1133">Transmembrane helix</keyword>
<name>A0ABW2G548_9ACTN</name>
<dbReference type="GO" id="GO:0016301">
    <property type="term" value="F:kinase activity"/>
    <property type="evidence" value="ECO:0007669"/>
    <property type="project" value="UniProtKB-KW"/>
</dbReference>
<evidence type="ECO:0000256" key="7">
    <source>
        <dbReference type="ARBA" id="ARBA00022777"/>
    </source>
</evidence>
<evidence type="ECO:0000256" key="3">
    <source>
        <dbReference type="ARBA" id="ARBA00012438"/>
    </source>
</evidence>
<comment type="catalytic activity">
    <reaction evidence="1">
        <text>ATP + protein L-histidine = ADP + protein N-phospho-L-histidine.</text>
        <dbReference type="EC" id="2.7.13.3"/>
    </reaction>
</comment>
<feature type="region of interest" description="Disordered" evidence="11">
    <location>
        <begin position="1"/>
        <end position="23"/>
    </location>
</feature>
<dbReference type="Pfam" id="PF00672">
    <property type="entry name" value="HAMP"/>
    <property type="match status" value="1"/>
</dbReference>
<evidence type="ECO:0000256" key="2">
    <source>
        <dbReference type="ARBA" id="ARBA00004236"/>
    </source>
</evidence>
<dbReference type="PANTHER" id="PTHR45436">
    <property type="entry name" value="SENSOR HISTIDINE KINASE YKOH"/>
    <property type="match status" value="1"/>
</dbReference>
<dbReference type="InterPro" id="IPR036890">
    <property type="entry name" value="HATPase_C_sf"/>
</dbReference>
<keyword evidence="16" id="KW-1185">Reference proteome</keyword>
<dbReference type="RefSeq" id="WP_380232339.1">
    <property type="nucleotide sequence ID" value="NZ_JBHSVH010000002.1"/>
</dbReference>
<keyword evidence="9" id="KW-0902">Two-component regulatory system</keyword>
<evidence type="ECO:0000256" key="5">
    <source>
        <dbReference type="ARBA" id="ARBA00022679"/>
    </source>
</evidence>
<comment type="subcellular location">
    <subcellularLocation>
        <location evidence="2">Cell membrane</location>
    </subcellularLocation>
</comment>
<dbReference type="PRINTS" id="PR00344">
    <property type="entry name" value="BCTRLSENSOR"/>
</dbReference>
<dbReference type="CDD" id="cd00075">
    <property type="entry name" value="HATPase"/>
    <property type="match status" value="1"/>
</dbReference>
<accession>A0ABW2G548</accession>
<dbReference type="SMART" id="SM00387">
    <property type="entry name" value="HATPase_c"/>
    <property type="match status" value="1"/>
</dbReference>
<keyword evidence="4" id="KW-0597">Phosphoprotein</keyword>
<dbReference type="InterPro" id="IPR003660">
    <property type="entry name" value="HAMP_dom"/>
</dbReference>
<keyword evidence="6 12" id="KW-0812">Transmembrane</keyword>
<evidence type="ECO:0000313" key="16">
    <source>
        <dbReference type="Proteomes" id="UP001596435"/>
    </source>
</evidence>
<feature type="compositionally biased region" description="Basic residues" evidence="11">
    <location>
        <begin position="8"/>
        <end position="23"/>
    </location>
</feature>
<dbReference type="PANTHER" id="PTHR45436:SF5">
    <property type="entry name" value="SENSOR HISTIDINE KINASE TRCS"/>
    <property type="match status" value="1"/>
</dbReference>
<dbReference type="SMART" id="SM00304">
    <property type="entry name" value="HAMP"/>
    <property type="match status" value="1"/>
</dbReference>
<evidence type="ECO:0000256" key="6">
    <source>
        <dbReference type="ARBA" id="ARBA00022692"/>
    </source>
</evidence>
<evidence type="ECO:0000259" key="14">
    <source>
        <dbReference type="PROSITE" id="PS50885"/>
    </source>
</evidence>
<dbReference type="EMBL" id="JBHTAJ010000068">
    <property type="protein sequence ID" value="MFC7183434.1"/>
    <property type="molecule type" value="Genomic_DNA"/>
</dbReference>
<feature type="domain" description="Histidine kinase" evidence="13">
    <location>
        <begin position="275"/>
        <end position="499"/>
    </location>
</feature>
<dbReference type="PROSITE" id="PS50109">
    <property type="entry name" value="HIS_KIN"/>
    <property type="match status" value="1"/>
</dbReference>
<evidence type="ECO:0000256" key="11">
    <source>
        <dbReference type="SAM" id="MobiDB-lite"/>
    </source>
</evidence>
<keyword evidence="7 15" id="KW-0418">Kinase</keyword>
<evidence type="ECO:0000259" key="13">
    <source>
        <dbReference type="PROSITE" id="PS50109"/>
    </source>
</evidence>